<dbReference type="GO" id="GO:0003964">
    <property type="term" value="F:RNA-directed DNA polymerase activity"/>
    <property type="evidence" value="ECO:0007669"/>
    <property type="project" value="UniProtKB-KW"/>
</dbReference>
<dbReference type="PATRIC" id="fig|153151.4.peg.3202"/>
<evidence type="ECO:0000259" key="1">
    <source>
        <dbReference type="PROSITE" id="PS50878"/>
    </source>
</evidence>
<dbReference type="EC" id="2.7.7.49" evidence="2"/>
<comment type="caution">
    <text evidence="2">The sequence shown here is derived from an EMBL/GenBank/DDBJ whole genome shotgun (WGS) entry which is preliminary data.</text>
</comment>
<reference evidence="2 3" key="1">
    <citation type="submission" date="2016-01" db="EMBL/GenBank/DDBJ databases">
        <title>Draft Genome Sequences of Seven Thermophilic Sporeformers Isolated from Foods.</title>
        <authorList>
            <person name="Berendsen E.M."/>
            <person name="Wells-Bennik M.H."/>
            <person name="Krawcyk A.O."/>
            <person name="De Jong A."/>
            <person name="Holsappel S."/>
            <person name="Eijlander R.T."/>
            <person name="Kuipers O.P."/>
        </authorList>
    </citation>
    <scope>NUCLEOTIDE SEQUENCE [LARGE SCALE GENOMIC DNA]</scope>
    <source>
        <strain evidence="2 3">B4110</strain>
    </source>
</reference>
<accession>A0A150N1S7</accession>
<evidence type="ECO:0000313" key="3">
    <source>
        <dbReference type="Proteomes" id="UP000075324"/>
    </source>
</evidence>
<keyword evidence="2" id="KW-0548">Nucleotidyltransferase</keyword>
<dbReference type="EMBL" id="LQYW01000051">
    <property type="protein sequence ID" value="KYD30522.1"/>
    <property type="molecule type" value="Genomic_DNA"/>
</dbReference>
<organism evidence="2 3">
    <name type="scientific">Parageobacillus toebii</name>
    <dbReference type="NCBI Taxonomy" id="153151"/>
    <lineage>
        <taxon>Bacteria</taxon>
        <taxon>Bacillati</taxon>
        <taxon>Bacillota</taxon>
        <taxon>Bacilli</taxon>
        <taxon>Bacillales</taxon>
        <taxon>Anoxybacillaceae</taxon>
        <taxon>Parageobacillus</taxon>
    </lineage>
</organism>
<evidence type="ECO:0000313" key="2">
    <source>
        <dbReference type="EMBL" id="KYD30522.1"/>
    </source>
</evidence>
<dbReference type="PANTHER" id="PTHR34047">
    <property type="entry name" value="NUCLEAR INTRON MATURASE 1, MITOCHONDRIAL-RELATED"/>
    <property type="match status" value="1"/>
</dbReference>
<gene>
    <name evidence="2" type="ORF">B4110_2213</name>
</gene>
<protein>
    <submittedName>
        <fullName evidence="2">Retron-type RNA-directed DNA polymerase</fullName>
        <ecNumber evidence="2">2.7.7.49</ecNumber>
    </submittedName>
</protein>
<dbReference type="InterPro" id="IPR000477">
    <property type="entry name" value="RT_dom"/>
</dbReference>
<keyword evidence="2" id="KW-0695">RNA-directed DNA polymerase</keyword>
<name>A0A150N1S7_9BACL</name>
<dbReference type="AlphaFoldDB" id="A0A150N1S7"/>
<dbReference type="CDD" id="cd01651">
    <property type="entry name" value="RT_G2_intron"/>
    <property type="match status" value="1"/>
</dbReference>
<sequence>MGKRQPNVFFAEALYDKAWEKLSRTTTDAAGVDGVRIHDVSSPQEFIAEIQTKILANTYEPSPIKKIEIKKNGKTRTIGILTLEDRFVHMLVKCWLEPICLPRFHKRSFAYQPGKSANQAIEQLESWLNEGYEWIGETDIRNFFDEIDHQILEQQLRYFVKDQEKIDFILYLYHQQERGIVQGSPLSPLLANIYLHLFDEYMAANEQPYLRFSDDLVILDRTKEAVERRIESMKQFLSMLKLSAHPEKTAVKHISETFEFLGFHFDEEGRKIATKGIESLQEKLKQVDSFPKEERGTKYEQILRGWYQYYETIPWETFENPEWLLFVTDFETDRDTIHQIYTKTIHSLSSETLATWHIHRLYRMASILELPKDQLYWLAYLDMLGEPLSVEYQQQIYALFQITKQNWDELCEYLKKCILSPSDEMYDEFIQWLLEKKWFALAKLFHDPTPPLINNQQSKPASSINDEDIFWKFLNIFSGKKDIFLLEQQEQEKRVFVEIYRPLTVEDVKKHYCGEITIAQYIIEL</sequence>
<dbReference type="Pfam" id="PF00078">
    <property type="entry name" value="RVT_1"/>
    <property type="match status" value="1"/>
</dbReference>
<dbReference type="Proteomes" id="UP000075324">
    <property type="component" value="Unassembled WGS sequence"/>
</dbReference>
<dbReference type="SUPFAM" id="SSF56672">
    <property type="entry name" value="DNA/RNA polymerases"/>
    <property type="match status" value="1"/>
</dbReference>
<dbReference type="InterPro" id="IPR043502">
    <property type="entry name" value="DNA/RNA_pol_sf"/>
</dbReference>
<dbReference type="InterPro" id="IPR051083">
    <property type="entry name" value="GrpII_Intron_Splice-Mob/Def"/>
</dbReference>
<dbReference type="PANTHER" id="PTHR34047:SF8">
    <property type="entry name" value="PROTEIN YKFC"/>
    <property type="match status" value="1"/>
</dbReference>
<dbReference type="PROSITE" id="PS50878">
    <property type="entry name" value="RT_POL"/>
    <property type="match status" value="1"/>
</dbReference>
<dbReference type="RefSeq" id="WP_062678024.1">
    <property type="nucleotide sequence ID" value="NZ_LQYW01000051.1"/>
</dbReference>
<keyword evidence="2" id="KW-0808">Transferase</keyword>
<proteinExistence type="predicted"/>
<feature type="domain" description="Reverse transcriptase" evidence="1">
    <location>
        <begin position="48"/>
        <end position="265"/>
    </location>
</feature>